<evidence type="ECO:0000256" key="1">
    <source>
        <dbReference type="SAM" id="Phobius"/>
    </source>
</evidence>
<protein>
    <submittedName>
        <fullName evidence="5">Putative membrane protein</fullName>
    </submittedName>
</protein>
<dbReference type="InterPro" id="IPR018702">
    <property type="entry name" value="DUF2207"/>
</dbReference>
<evidence type="ECO:0000313" key="5">
    <source>
        <dbReference type="EMBL" id="TDP59102.1"/>
    </source>
</evidence>
<keyword evidence="1" id="KW-0472">Membrane</keyword>
<feature type="transmembrane region" description="Helical" evidence="1">
    <location>
        <begin position="234"/>
        <end position="254"/>
    </location>
</feature>
<feature type="transmembrane region" description="Helical" evidence="1">
    <location>
        <begin position="444"/>
        <end position="465"/>
    </location>
</feature>
<feature type="transmembrane region" description="Helical" evidence="1">
    <location>
        <begin position="408"/>
        <end position="432"/>
    </location>
</feature>
<keyword evidence="1" id="KW-0812">Transmembrane</keyword>
<dbReference type="Proteomes" id="UP000295500">
    <property type="component" value="Unassembled WGS sequence"/>
</dbReference>
<name>A0A4V3CS39_9FIRM</name>
<dbReference type="RefSeq" id="WP_133527706.1">
    <property type="nucleotide sequence ID" value="NZ_SNXO01000004.1"/>
</dbReference>
<dbReference type="AlphaFoldDB" id="A0A4V3CS39"/>
<reference evidence="5 6" key="1">
    <citation type="submission" date="2019-03" db="EMBL/GenBank/DDBJ databases">
        <title>Genomic Encyclopedia of Type Strains, Phase IV (KMG-IV): sequencing the most valuable type-strain genomes for metagenomic binning, comparative biology and taxonomic classification.</title>
        <authorList>
            <person name="Goeker M."/>
        </authorList>
    </citation>
    <scope>NUCLEOTIDE SEQUENCE [LARGE SCALE GENOMIC DNA]</scope>
    <source>
        <strain evidence="5 6">DSM 28287</strain>
    </source>
</reference>
<dbReference type="EMBL" id="SNXO01000004">
    <property type="protein sequence ID" value="TDP59102.1"/>
    <property type="molecule type" value="Genomic_DNA"/>
</dbReference>
<feature type="transmembrane region" description="Helical" evidence="1">
    <location>
        <begin position="471"/>
        <end position="491"/>
    </location>
</feature>
<evidence type="ECO:0000259" key="3">
    <source>
        <dbReference type="Pfam" id="PF09972"/>
    </source>
</evidence>
<sequence>MRKTTIRPLTAAFVLLIAIIMAMAISTSAVSAASDYTTSNFNVNAVVTENHVIHMTEKITVDFTGEHHGITRYIPTSDKYYAIRNIEVPGYESTTGYEAGYGYSYKYIRIGSEDEYLTGVHTYTITYDLVCYRDESSTEDYLSLDLLPNGWDTAIDHASLTLTMPKTMDWSQAKFYAGSYGTKGSLSPYFTKSVSGNKLTITGKNVPEEYGVTVNSNLKEGYWVDPANRDFMGYIMWILLIGVPLLTLLLWFLFGRDPKIIRTVEFDPPEGMTPAEIGYIIDGKVDDRDMSSMLMYFAEKGYIEIREVNRGSFQVTKLKEMDPSEKTFAKTMFEGLFFDGEKVDLSDMPAEFGMTLSAAKEQLRGQYDAKTRKLFSTASSVCRVIGQLLMLLPAIAGLALTALQVYSFAGLLLIVPTVILLLIGMLIVMSAFDKHDARTRGKNTALFIGGFIPVIAGTVLASMGTGMMASSWIPGVAVFISMAITYFFVLIMKARTEKSAEWQGKILGFRDFIRDAEYDKLKALSDEDPEYFYNVMPYAYVMGMETRWAKKFENINIAQPGWYSSYDSGSFVFTALWYSSMINSCSRDFSSGFANGIAPAGDIGGGLGGGIGGGFGGGGFSGGGFGGGGGGAW</sequence>
<keyword evidence="6" id="KW-1185">Reference proteome</keyword>
<feature type="signal peptide" evidence="2">
    <location>
        <begin position="1"/>
        <end position="32"/>
    </location>
</feature>
<keyword evidence="1" id="KW-1133">Transmembrane helix</keyword>
<evidence type="ECO:0000313" key="6">
    <source>
        <dbReference type="Proteomes" id="UP000295500"/>
    </source>
</evidence>
<dbReference type="InterPro" id="IPR048389">
    <property type="entry name" value="YciQ-like_C"/>
</dbReference>
<feature type="chain" id="PRO_5020567201" evidence="2">
    <location>
        <begin position="33"/>
        <end position="633"/>
    </location>
</feature>
<feature type="transmembrane region" description="Helical" evidence="1">
    <location>
        <begin position="380"/>
        <end position="402"/>
    </location>
</feature>
<dbReference type="OrthoDB" id="9767603at2"/>
<keyword evidence="2" id="KW-0732">Signal</keyword>
<organism evidence="5 6">
    <name type="scientific">Aminicella lysinilytica</name>
    <dbReference type="NCBI Taxonomy" id="433323"/>
    <lineage>
        <taxon>Bacteria</taxon>
        <taxon>Bacillati</taxon>
        <taxon>Bacillota</taxon>
        <taxon>Clostridia</taxon>
        <taxon>Peptostreptococcales</taxon>
        <taxon>Anaerovoracaceae</taxon>
        <taxon>Aminicella</taxon>
    </lineage>
</organism>
<feature type="domain" description="Predicted membrane protein YciQ-like C-terminal" evidence="4">
    <location>
        <begin position="265"/>
        <end position="438"/>
    </location>
</feature>
<dbReference type="Pfam" id="PF20990">
    <property type="entry name" value="DUF2207_C"/>
    <property type="match status" value="1"/>
</dbReference>
<feature type="domain" description="DUF2207" evidence="3">
    <location>
        <begin position="39"/>
        <end position="215"/>
    </location>
</feature>
<dbReference type="Pfam" id="PF09972">
    <property type="entry name" value="DUF2207"/>
    <property type="match status" value="1"/>
</dbReference>
<proteinExistence type="predicted"/>
<evidence type="ECO:0000256" key="2">
    <source>
        <dbReference type="SAM" id="SignalP"/>
    </source>
</evidence>
<evidence type="ECO:0000259" key="4">
    <source>
        <dbReference type="Pfam" id="PF20990"/>
    </source>
</evidence>
<comment type="caution">
    <text evidence="5">The sequence shown here is derived from an EMBL/GenBank/DDBJ whole genome shotgun (WGS) entry which is preliminary data.</text>
</comment>
<accession>A0A4V3CS39</accession>
<gene>
    <name evidence="5" type="ORF">EV211_10434</name>
</gene>